<dbReference type="InterPro" id="IPR037069">
    <property type="entry name" value="AcylCoA_DH/ox_N_sf"/>
</dbReference>
<comment type="similarity">
    <text evidence="2 9">Belongs to the acyl-CoA dehydrogenase family.</text>
</comment>
<dbReference type="PIRSF" id="PIRSF016578">
    <property type="entry name" value="HsaA"/>
    <property type="match status" value="1"/>
</dbReference>
<evidence type="ECO:0000256" key="4">
    <source>
        <dbReference type="ARBA" id="ARBA00022630"/>
    </source>
</evidence>
<evidence type="ECO:0000256" key="1">
    <source>
        <dbReference type="ARBA" id="ARBA00001974"/>
    </source>
</evidence>
<evidence type="ECO:0000256" key="7">
    <source>
        <dbReference type="ARBA" id="ARBA00066362"/>
    </source>
</evidence>
<dbReference type="Pfam" id="PF02770">
    <property type="entry name" value="Acyl-CoA_dh_M"/>
    <property type="match status" value="1"/>
</dbReference>
<dbReference type="PANTHER" id="PTHR43884">
    <property type="entry name" value="ACYL-COA DEHYDROGENASE"/>
    <property type="match status" value="1"/>
</dbReference>
<protein>
    <recommendedName>
        <fullName evidence="8">Cyclohex-1-ene-1-carbonyl-CoA dehydrogenase</fullName>
        <ecNumber evidence="7">1.3.8.10</ecNumber>
    </recommendedName>
</protein>
<dbReference type="Gene3D" id="1.20.140.10">
    <property type="entry name" value="Butyryl-CoA Dehydrogenase, subunit A, domain 3"/>
    <property type="match status" value="1"/>
</dbReference>
<evidence type="ECO:0000256" key="5">
    <source>
        <dbReference type="ARBA" id="ARBA00022827"/>
    </source>
</evidence>
<dbReference type="Gene3D" id="2.40.110.10">
    <property type="entry name" value="Butyryl-CoA Dehydrogenase, subunit A, domain 2"/>
    <property type="match status" value="1"/>
</dbReference>
<comment type="cofactor">
    <cofactor evidence="1 9">
        <name>FAD</name>
        <dbReference type="ChEBI" id="CHEBI:57692"/>
    </cofactor>
</comment>
<comment type="subunit">
    <text evidence="3">Homotetramer.</text>
</comment>
<dbReference type="InterPro" id="IPR009100">
    <property type="entry name" value="AcylCoA_DH/oxidase_NM_dom_sf"/>
</dbReference>
<evidence type="ECO:0000259" key="11">
    <source>
        <dbReference type="Pfam" id="PF02770"/>
    </source>
</evidence>
<evidence type="ECO:0000256" key="9">
    <source>
        <dbReference type="RuleBase" id="RU362125"/>
    </source>
</evidence>
<dbReference type="EC" id="1.3.8.10" evidence="7"/>
<dbReference type="InterPro" id="IPR006089">
    <property type="entry name" value="Acyl-CoA_DH_CS"/>
</dbReference>
<evidence type="ECO:0000256" key="6">
    <source>
        <dbReference type="ARBA" id="ARBA00023002"/>
    </source>
</evidence>
<accession>A0A653AD49</accession>
<dbReference type="InterPro" id="IPR036250">
    <property type="entry name" value="AcylCo_DH-like_C"/>
</dbReference>
<feature type="domain" description="Acyl-CoA oxidase/dehydrogenase middle" evidence="11">
    <location>
        <begin position="121"/>
        <end position="217"/>
    </location>
</feature>
<dbReference type="EMBL" id="UPXX01000030">
    <property type="protein sequence ID" value="VBB45927.1"/>
    <property type="molecule type" value="Genomic_DNA"/>
</dbReference>
<feature type="domain" description="Acyl-CoA dehydrogenase/oxidase N-terminal" evidence="12">
    <location>
        <begin position="6"/>
        <end position="117"/>
    </location>
</feature>
<dbReference type="AlphaFoldDB" id="A0A653AD49"/>
<dbReference type="InterPro" id="IPR009075">
    <property type="entry name" value="AcylCo_DH/oxidase_C"/>
</dbReference>
<dbReference type="SUPFAM" id="SSF47203">
    <property type="entry name" value="Acyl-CoA dehydrogenase C-terminal domain-like"/>
    <property type="match status" value="1"/>
</dbReference>
<organism evidence="13">
    <name type="scientific">Uncultured Desulfatiglans sp</name>
    <dbReference type="NCBI Taxonomy" id="1748965"/>
    <lineage>
        <taxon>Bacteria</taxon>
        <taxon>Pseudomonadati</taxon>
        <taxon>Thermodesulfobacteriota</taxon>
        <taxon>Desulfobacteria</taxon>
        <taxon>Desulfatiglandales</taxon>
        <taxon>Desulfatiglandaceae</taxon>
        <taxon>Desulfatiglans</taxon>
        <taxon>environmental samples</taxon>
    </lineage>
</organism>
<proteinExistence type="inferred from homology"/>
<name>A0A653AD49_UNCDX</name>
<dbReference type="PANTHER" id="PTHR43884:SF12">
    <property type="entry name" value="ISOVALERYL-COA DEHYDROGENASE, MITOCHONDRIAL-RELATED"/>
    <property type="match status" value="1"/>
</dbReference>
<dbReference type="InterPro" id="IPR046373">
    <property type="entry name" value="Acyl-CoA_Oxase/DH_mid-dom_sf"/>
</dbReference>
<sequence>MQYDLTEEQLMLKETVARIAREQVAAGAEKRDEEAQFPWDMVEILKENALFGADFPEAYGGSEMGLLALCVMIEELAKACASTAVILLVHELGTMPIFLAGNAEQKSRYLPRLAAGDALIAFGLTEPNAGSDVSSLGTRAVKEGDGYLLNGSKIFISHADVAEVICVAARTDTTVPGHKGTGVFIVEKGTPGLSIGKREKKMGLRASSTVEVVLEDVRVPAANLLAEENSGFPIIMKTLDITRIPVAAQAVGIAQGALDYAIQYTKERQQFGKPLFSFQGLQWMMADMATRVEASRQLTYKAAALFEAVPKNLDRVSRELIRHSAMAKVFAADTAMQVTTDAVQLLGGYGYVKEYPVERMMRDAKITQIYEGTSQIQKVVISATL</sequence>
<dbReference type="SUPFAM" id="SSF56645">
    <property type="entry name" value="Acyl-CoA dehydrogenase NM domain-like"/>
    <property type="match status" value="1"/>
</dbReference>
<feature type="domain" description="Acyl-CoA dehydrogenase/oxidase C-terminal" evidence="10">
    <location>
        <begin position="229"/>
        <end position="383"/>
    </location>
</feature>
<gene>
    <name evidence="13" type="primary">bcd</name>
    <name evidence="13" type="ORF">TRIP_B360020</name>
</gene>
<dbReference type="GO" id="GO:0003995">
    <property type="term" value="F:acyl-CoA dehydrogenase activity"/>
    <property type="evidence" value="ECO:0007669"/>
    <property type="project" value="InterPro"/>
</dbReference>
<dbReference type="FunFam" id="2.40.110.10:FF:000001">
    <property type="entry name" value="Acyl-CoA dehydrogenase, mitochondrial"/>
    <property type="match status" value="1"/>
</dbReference>
<keyword evidence="6 9" id="KW-0560">Oxidoreductase</keyword>
<dbReference type="PROSITE" id="PS00073">
    <property type="entry name" value="ACYL_COA_DH_2"/>
    <property type="match status" value="1"/>
</dbReference>
<evidence type="ECO:0000256" key="3">
    <source>
        <dbReference type="ARBA" id="ARBA00011881"/>
    </source>
</evidence>
<dbReference type="Pfam" id="PF02771">
    <property type="entry name" value="Acyl-CoA_dh_N"/>
    <property type="match status" value="1"/>
</dbReference>
<keyword evidence="5 9" id="KW-0274">FAD</keyword>
<evidence type="ECO:0000313" key="13">
    <source>
        <dbReference type="EMBL" id="VBB45927.1"/>
    </source>
</evidence>
<dbReference type="InterPro" id="IPR006091">
    <property type="entry name" value="Acyl-CoA_Oxase/DH_mid-dom"/>
</dbReference>
<dbReference type="Gene3D" id="1.10.540.10">
    <property type="entry name" value="Acyl-CoA dehydrogenase/oxidase, N-terminal domain"/>
    <property type="match status" value="1"/>
</dbReference>
<dbReference type="FunFam" id="1.10.540.10:FF:000002">
    <property type="entry name" value="Acyl-CoA dehydrogenase FadE19"/>
    <property type="match status" value="1"/>
</dbReference>
<dbReference type="FunFam" id="1.20.140.10:FF:000004">
    <property type="entry name" value="Acyl-CoA dehydrogenase FadE25"/>
    <property type="match status" value="1"/>
</dbReference>
<evidence type="ECO:0000259" key="12">
    <source>
        <dbReference type="Pfam" id="PF02771"/>
    </source>
</evidence>
<dbReference type="PROSITE" id="PS00072">
    <property type="entry name" value="ACYL_COA_DH_1"/>
    <property type="match status" value="1"/>
</dbReference>
<dbReference type="GO" id="GO:0050660">
    <property type="term" value="F:flavin adenine dinucleotide binding"/>
    <property type="evidence" value="ECO:0007669"/>
    <property type="project" value="InterPro"/>
</dbReference>
<evidence type="ECO:0000256" key="8">
    <source>
        <dbReference type="ARBA" id="ARBA00072305"/>
    </source>
</evidence>
<dbReference type="Pfam" id="PF00441">
    <property type="entry name" value="Acyl-CoA_dh_1"/>
    <property type="match status" value="1"/>
</dbReference>
<keyword evidence="4 9" id="KW-0285">Flavoprotein</keyword>
<evidence type="ECO:0000259" key="10">
    <source>
        <dbReference type="Pfam" id="PF00441"/>
    </source>
</evidence>
<dbReference type="InterPro" id="IPR013786">
    <property type="entry name" value="AcylCoA_DH/ox_N"/>
</dbReference>
<evidence type="ECO:0000256" key="2">
    <source>
        <dbReference type="ARBA" id="ARBA00009347"/>
    </source>
</evidence>
<reference evidence="13" key="1">
    <citation type="submission" date="2018-07" db="EMBL/GenBank/DDBJ databases">
        <authorList>
            <consortium name="Genoscope - CEA"/>
            <person name="William W."/>
        </authorList>
    </citation>
    <scope>NUCLEOTIDE SEQUENCE</scope>
    <source>
        <strain evidence="13">IK1</strain>
    </source>
</reference>